<reference evidence="2" key="1">
    <citation type="submission" date="2009-07" db="EMBL/GenBank/DDBJ databases">
        <title>Complete genome sequence of Zobellia galactanivorans Dsij.</title>
        <authorList>
            <consortium name="Genoscope - CEA"/>
        </authorList>
    </citation>
    <scope>NUCLEOTIDE SEQUENCE [LARGE SCALE GENOMIC DNA]</scope>
    <source>
        <strain evidence="2">DSM 12802 / CCUG 47099 / CIP 106680 / NCIMB 13871 / Dsij</strain>
    </source>
</reference>
<dbReference type="HOGENOM" id="CLU_3142507_0_0_10"/>
<dbReference type="KEGG" id="zga:ZOBELLIA_4496"/>
<dbReference type="STRING" id="63186.ZOBELLIA_4496"/>
<proteinExistence type="predicted"/>
<sequence length="49" mass="5864">MQYHKLFTYAVKNAHVIFAIFEAEIILWKIKGYHSANLMIFFGWMKQNA</sequence>
<dbReference type="EMBL" id="FP476056">
    <property type="protein sequence ID" value="CAZ98631.1"/>
    <property type="molecule type" value="Genomic_DNA"/>
</dbReference>
<name>G0L6T8_ZOBGA</name>
<accession>G0L6T8</accession>
<keyword evidence="2" id="KW-1185">Reference proteome</keyword>
<reference evidence="1 2" key="2">
    <citation type="journal article" date="2012" name="Environ. Microbiol.">
        <title>Characterization of the first alginolytic operons in a marine bacterium: from their emergence in marine Flavobacteriia to their independent transfers to marine Proteobacteria and human gut Bacteroides.</title>
        <authorList>
            <person name="Thomas F."/>
            <person name="Barbeyron T."/>
            <person name="Tonon T."/>
            <person name="Genicot S."/>
            <person name="Czjzek M."/>
            <person name="Michel G."/>
        </authorList>
    </citation>
    <scope>NUCLEOTIDE SEQUENCE [LARGE SCALE GENOMIC DNA]</scope>
    <source>
        <strain evidence="2">DSM 12802 / CCUG 47099 / CIP 106680 / NCIMB 13871 / Dsij</strain>
    </source>
</reference>
<protein>
    <submittedName>
        <fullName evidence="1">Uncharacterized protein</fullName>
    </submittedName>
</protein>
<organism evidence="1 2">
    <name type="scientific">Zobellia galactanivorans (strain DSM 12802 / CCUG 47099 / CIP 106680 / NCIMB 13871 / Dsij)</name>
    <dbReference type="NCBI Taxonomy" id="63186"/>
    <lineage>
        <taxon>Bacteria</taxon>
        <taxon>Pseudomonadati</taxon>
        <taxon>Bacteroidota</taxon>
        <taxon>Flavobacteriia</taxon>
        <taxon>Flavobacteriales</taxon>
        <taxon>Flavobacteriaceae</taxon>
        <taxon>Zobellia</taxon>
    </lineage>
</organism>
<gene>
    <name evidence="1" type="ordered locus">zobellia_4496</name>
</gene>
<evidence type="ECO:0000313" key="1">
    <source>
        <dbReference type="EMBL" id="CAZ98631.1"/>
    </source>
</evidence>
<evidence type="ECO:0000313" key="2">
    <source>
        <dbReference type="Proteomes" id="UP000008898"/>
    </source>
</evidence>
<dbReference type="AlphaFoldDB" id="G0L6T8"/>
<dbReference type="Proteomes" id="UP000008898">
    <property type="component" value="Chromosome"/>
</dbReference>